<dbReference type="PANTHER" id="PTHR42715">
    <property type="entry name" value="BETA-GLUCOSIDASE"/>
    <property type="match status" value="1"/>
</dbReference>
<dbReference type="Pfam" id="PF01915">
    <property type="entry name" value="Glyco_hydro_3_C"/>
    <property type="match status" value="1"/>
</dbReference>
<evidence type="ECO:0000256" key="1">
    <source>
        <dbReference type="ARBA" id="ARBA00000448"/>
    </source>
</evidence>
<comment type="similarity">
    <text evidence="3">Belongs to the glycosyl hydrolase 3 family.</text>
</comment>
<comment type="pathway">
    <text evidence="2">Glycan metabolism; cellulose degradation.</text>
</comment>
<evidence type="ECO:0000259" key="10">
    <source>
        <dbReference type="SMART" id="SM01217"/>
    </source>
</evidence>
<dbReference type="Pfam" id="PF14310">
    <property type="entry name" value="Fn3-like"/>
    <property type="match status" value="1"/>
</dbReference>
<evidence type="ECO:0000256" key="9">
    <source>
        <dbReference type="ARBA" id="ARBA00023326"/>
    </source>
</evidence>
<dbReference type="SUPFAM" id="SSF52279">
    <property type="entry name" value="Beta-D-glucan exohydrolase, C-terminal domain"/>
    <property type="match status" value="1"/>
</dbReference>
<dbReference type="GeneID" id="39612436"/>
<dbReference type="InterPro" id="IPR001764">
    <property type="entry name" value="Glyco_hydro_3_N"/>
</dbReference>
<dbReference type="SUPFAM" id="SSF51445">
    <property type="entry name" value="(Trans)glycosidases"/>
    <property type="match status" value="1"/>
</dbReference>
<dbReference type="Pfam" id="PF00933">
    <property type="entry name" value="Glyco_hydro_3"/>
    <property type="match status" value="1"/>
</dbReference>
<evidence type="ECO:0000256" key="3">
    <source>
        <dbReference type="ARBA" id="ARBA00005336"/>
    </source>
</evidence>
<evidence type="ECO:0000256" key="2">
    <source>
        <dbReference type="ARBA" id="ARBA00004987"/>
    </source>
</evidence>
<dbReference type="InterPro" id="IPR017853">
    <property type="entry name" value="GH"/>
</dbReference>
<evidence type="ECO:0000256" key="7">
    <source>
        <dbReference type="ARBA" id="ARBA00023277"/>
    </source>
</evidence>
<evidence type="ECO:0000256" key="4">
    <source>
        <dbReference type="ARBA" id="ARBA00012744"/>
    </source>
</evidence>
<dbReference type="Gene3D" id="3.20.20.300">
    <property type="entry name" value="Glycoside hydrolase, family 3, N-terminal domain"/>
    <property type="match status" value="1"/>
</dbReference>
<dbReference type="PANTHER" id="PTHR42715:SF10">
    <property type="entry name" value="BETA-GLUCOSIDASE"/>
    <property type="match status" value="1"/>
</dbReference>
<dbReference type="Proteomes" id="UP000267145">
    <property type="component" value="Unassembled WGS sequence"/>
</dbReference>
<comment type="catalytic activity">
    <reaction evidence="1">
        <text>Hydrolysis of terminal, non-reducing beta-D-glucosyl residues with release of beta-D-glucose.</text>
        <dbReference type="EC" id="3.2.1.21"/>
    </reaction>
</comment>
<dbReference type="Gene3D" id="2.60.40.10">
    <property type="entry name" value="Immunoglobulins"/>
    <property type="match status" value="1"/>
</dbReference>
<name>A0A3M9Y4D0_9PEZI</name>
<evidence type="ECO:0000256" key="8">
    <source>
        <dbReference type="ARBA" id="ARBA00023295"/>
    </source>
</evidence>
<evidence type="ECO:0000313" key="11">
    <source>
        <dbReference type="EMBL" id="RNJ55317.1"/>
    </source>
</evidence>
<evidence type="ECO:0000256" key="6">
    <source>
        <dbReference type="ARBA" id="ARBA00023180"/>
    </source>
</evidence>
<organism evidence="11 12">
    <name type="scientific">Verticillium nonalfalfae</name>
    <dbReference type="NCBI Taxonomy" id="1051616"/>
    <lineage>
        <taxon>Eukaryota</taxon>
        <taxon>Fungi</taxon>
        <taxon>Dikarya</taxon>
        <taxon>Ascomycota</taxon>
        <taxon>Pezizomycotina</taxon>
        <taxon>Sordariomycetes</taxon>
        <taxon>Hypocreomycetidae</taxon>
        <taxon>Glomerellales</taxon>
        <taxon>Plectosphaerellaceae</taxon>
        <taxon>Verticillium</taxon>
    </lineage>
</organism>
<dbReference type="InterPro" id="IPR036962">
    <property type="entry name" value="Glyco_hydro_3_N_sf"/>
</dbReference>
<dbReference type="InterPro" id="IPR026891">
    <property type="entry name" value="Fn3-like"/>
</dbReference>
<dbReference type="InterPro" id="IPR036881">
    <property type="entry name" value="Glyco_hydro_3_C_sf"/>
</dbReference>
<keyword evidence="5" id="KW-0378">Hydrolase</keyword>
<feature type="domain" description="Fibronectin type III-like" evidence="10">
    <location>
        <begin position="733"/>
        <end position="801"/>
    </location>
</feature>
<dbReference type="AlphaFoldDB" id="A0A3M9Y4D0"/>
<dbReference type="RefSeq" id="XP_028493475.1">
    <property type="nucleotide sequence ID" value="XM_028642832.1"/>
</dbReference>
<keyword evidence="8" id="KW-0326">Glycosidase</keyword>
<keyword evidence="12" id="KW-1185">Reference proteome</keyword>
<reference evidence="11 12" key="1">
    <citation type="submission" date="2018-10" db="EMBL/GenBank/DDBJ databases">
        <title>Genome sequence of Verticillium nonalfalfae VnAa140.</title>
        <authorList>
            <person name="Stajich J.E."/>
            <person name="Kasson M.T."/>
        </authorList>
    </citation>
    <scope>NUCLEOTIDE SEQUENCE [LARGE SCALE GENOMIC DNA]</scope>
    <source>
        <strain evidence="11 12">VnAa140</strain>
    </source>
</reference>
<protein>
    <recommendedName>
        <fullName evidence="4">beta-glucosidase</fullName>
        <ecNumber evidence="4">3.2.1.21</ecNumber>
    </recommendedName>
</protein>
<keyword evidence="9" id="KW-0624">Polysaccharide degradation</keyword>
<dbReference type="EMBL" id="RBVV01000080">
    <property type="protein sequence ID" value="RNJ55317.1"/>
    <property type="molecule type" value="Genomic_DNA"/>
</dbReference>
<dbReference type="STRING" id="1051616.A0A3M9Y4D0"/>
<comment type="caution">
    <text evidence="11">The sequence shown here is derived from an EMBL/GenBank/DDBJ whole genome shotgun (WGS) entry which is preliminary data.</text>
</comment>
<dbReference type="InterPro" id="IPR002772">
    <property type="entry name" value="Glyco_hydro_3_C"/>
</dbReference>
<accession>A0A3M9Y4D0</accession>
<dbReference type="GO" id="GO:0008422">
    <property type="term" value="F:beta-glucosidase activity"/>
    <property type="evidence" value="ECO:0007669"/>
    <property type="project" value="UniProtKB-EC"/>
</dbReference>
<dbReference type="InterPro" id="IPR013783">
    <property type="entry name" value="Ig-like_fold"/>
</dbReference>
<sequence>MHSLAFSVQSWFAAIVYSILTARYLTMFRCALTSLALLGSATGSTVDFRRTSNGSLSYKDPSLTPKERAQDLLERMTWAEKVGQLGGIRRAVSRTNGKPVFNETSFNAIRKTQNGQLGKEAPASLGLQFNYVNDVLPVINDLRAQQVGESRLGIPYITIADSVNGIWISGGTLFPGTVSMSSSWNLPLFEQVVAVIREENLAIGVQWVLSPEVDLAKDPRNGRNGEMYGEDGYLVGEFATKYIQTMQEKDENGWVKVATTIKHWVYGSGSGGVNRASMQGGINHILNDLAPPYVKAIRDAKPLALMASYSSVDRIPLSINKYLLQTVLRGILGFKGLIMSDANAIDYLTTESKVASSRSGAALKALRAGLEHELHPGGNGLFTELINQANETDVVALVDTAVLALLEIKFTTGSFDRPFPTLEQANKTLRSKEHLDVNRNITRESIVLLKNDGILPLKRSEVGSIAVIGPYADIVNAGMYAACNATDPAYGASFHRSLEREIGAENVRFVQGTSILPSNDTSTKGIVDAAAAAQEAGFAVVVLGSGLGTFDPATFNNERTDGEGYAHADLGFPGQQQQLLDAVLNTGVPTILVLSSGQTFLLSESTQRSGAIMHSWLSGEFTGDALVEILFGETNPSGKLTVTVPQANGAFPVAYDYLPSDDVGGFGSATLYDWHWPQSTRYSPLRFGFGLSYTTFAFGEAEAHSSAATRSYSATSVVVTTSLTNTGDRTGKEVVQLYYRPKFSVIEFPVMKLIRFTKIELRAGESKDVRFEVPKSELGYFVNGEWHVDDGGYSFWIGNSSRKEDLELIEVTV</sequence>
<proteinExistence type="inferred from homology"/>
<dbReference type="SMART" id="SM01217">
    <property type="entry name" value="Fn3_like"/>
    <property type="match status" value="1"/>
</dbReference>
<evidence type="ECO:0000256" key="5">
    <source>
        <dbReference type="ARBA" id="ARBA00022801"/>
    </source>
</evidence>
<dbReference type="InterPro" id="IPR050288">
    <property type="entry name" value="Cellulose_deg_GH3"/>
</dbReference>
<keyword evidence="6" id="KW-0325">Glycoprotein</keyword>
<gene>
    <name evidence="11" type="ORF">D7B24_008747</name>
</gene>
<dbReference type="Gene3D" id="3.40.50.1700">
    <property type="entry name" value="Glycoside hydrolase family 3 C-terminal domain"/>
    <property type="match status" value="1"/>
</dbReference>
<dbReference type="PRINTS" id="PR00133">
    <property type="entry name" value="GLHYDRLASE3"/>
</dbReference>
<evidence type="ECO:0000313" key="12">
    <source>
        <dbReference type="Proteomes" id="UP000267145"/>
    </source>
</evidence>
<dbReference type="GO" id="GO:0000272">
    <property type="term" value="P:polysaccharide catabolic process"/>
    <property type="evidence" value="ECO:0007669"/>
    <property type="project" value="UniProtKB-KW"/>
</dbReference>
<dbReference type="EC" id="3.2.1.21" evidence="4"/>
<keyword evidence="7" id="KW-0119">Carbohydrate metabolism</keyword>